<dbReference type="Pfam" id="PF00196">
    <property type="entry name" value="GerE"/>
    <property type="match status" value="1"/>
</dbReference>
<keyword evidence="7" id="KW-1185">Reference proteome</keyword>
<evidence type="ECO:0000256" key="3">
    <source>
        <dbReference type="ARBA" id="ARBA00023163"/>
    </source>
</evidence>
<dbReference type="PRINTS" id="PR00038">
    <property type="entry name" value="HTHLUXR"/>
</dbReference>
<feature type="region of interest" description="Disordered" evidence="4">
    <location>
        <begin position="53"/>
        <end position="73"/>
    </location>
</feature>
<dbReference type="InterPro" id="IPR036388">
    <property type="entry name" value="WH-like_DNA-bd_sf"/>
</dbReference>
<dbReference type="EMBL" id="JAGFBM010000003">
    <property type="protein sequence ID" value="MBO3084690.1"/>
    <property type="molecule type" value="Genomic_DNA"/>
</dbReference>
<dbReference type="Proteomes" id="UP000678317">
    <property type="component" value="Unassembled WGS sequence"/>
</dbReference>
<keyword evidence="3" id="KW-0804">Transcription</keyword>
<reference evidence="6 7" key="1">
    <citation type="submission" date="2021-03" db="EMBL/GenBank/DDBJ databases">
        <title>novel species in genus Cellulomonas.</title>
        <authorList>
            <person name="Zhang G."/>
        </authorList>
    </citation>
    <scope>NUCLEOTIDE SEQUENCE [LARGE SCALE GENOMIC DNA]</scope>
    <source>
        <strain evidence="7">zg-ZUI188</strain>
    </source>
</reference>
<evidence type="ECO:0000256" key="1">
    <source>
        <dbReference type="ARBA" id="ARBA00023015"/>
    </source>
</evidence>
<dbReference type="PANTHER" id="PTHR44688:SF16">
    <property type="entry name" value="DNA-BINDING TRANSCRIPTIONAL ACTIVATOR DEVR_DOSR"/>
    <property type="match status" value="1"/>
</dbReference>
<gene>
    <name evidence="6" type="ORF">J4035_08570</name>
</gene>
<protein>
    <recommendedName>
        <fullName evidence="5">HTH luxR-type domain-containing protein</fullName>
    </recommendedName>
</protein>
<dbReference type="InterPro" id="IPR000792">
    <property type="entry name" value="Tscrpt_reg_LuxR_C"/>
</dbReference>
<dbReference type="SUPFAM" id="SSF46894">
    <property type="entry name" value="C-terminal effector domain of the bipartite response regulators"/>
    <property type="match status" value="1"/>
</dbReference>
<dbReference type="PANTHER" id="PTHR44688">
    <property type="entry name" value="DNA-BINDING TRANSCRIPTIONAL ACTIVATOR DEVR_DOSR"/>
    <property type="match status" value="1"/>
</dbReference>
<dbReference type="Gene3D" id="1.10.10.10">
    <property type="entry name" value="Winged helix-like DNA-binding domain superfamily/Winged helix DNA-binding domain"/>
    <property type="match status" value="1"/>
</dbReference>
<dbReference type="SMART" id="SM00421">
    <property type="entry name" value="HTH_LUXR"/>
    <property type="match status" value="1"/>
</dbReference>
<dbReference type="PROSITE" id="PS00622">
    <property type="entry name" value="HTH_LUXR_1"/>
    <property type="match status" value="1"/>
</dbReference>
<evidence type="ECO:0000256" key="4">
    <source>
        <dbReference type="SAM" id="MobiDB-lite"/>
    </source>
</evidence>
<name>A0ABS3SG11_9CELL</name>
<evidence type="ECO:0000259" key="5">
    <source>
        <dbReference type="PROSITE" id="PS50043"/>
    </source>
</evidence>
<keyword evidence="2" id="KW-0238">DNA-binding</keyword>
<dbReference type="InterPro" id="IPR016032">
    <property type="entry name" value="Sig_transdc_resp-reg_C-effctor"/>
</dbReference>
<organism evidence="6 7">
    <name type="scientific">Cellulomonas fengjieae</name>
    <dbReference type="NCBI Taxonomy" id="2819978"/>
    <lineage>
        <taxon>Bacteria</taxon>
        <taxon>Bacillati</taxon>
        <taxon>Actinomycetota</taxon>
        <taxon>Actinomycetes</taxon>
        <taxon>Micrococcales</taxon>
        <taxon>Cellulomonadaceae</taxon>
        <taxon>Cellulomonas</taxon>
    </lineage>
</organism>
<evidence type="ECO:0000313" key="7">
    <source>
        <dbReference type="Proteomes" id="UP000678317"/>
    </source>
</evidence>
<accession>A0ABS3SG11</accession>
<dbReference type="PROSITE" id="PS50043">
    <property type="entry name" value="HTH_LUXR_2"/>
    <property type="match status" value="1"/>
</dbReference>
<dbReference type="CDD" id="cd06170">
    <property type="entry name" value="LuxR_C_like"/>
    <property type="match status" value="1"/>
</dbReference>
<evidence type="ECO:0000313" key="6">
    <source>
        <dbReference type="EMBL" id="MBO3084690.1"/>
    </source>
</evidence>
<sequence length="341" mass="36743">MRWAARGVLAAAVGQHGVFRWGELVDGPMLKYAQEAPGAERVTAVVDRPEAAADDAYGVSPGDGPARTQGESVRRTDRDGWLDLASDCLRDVSPVIDWAVVGRLLADQLHTPVAGDFVWAPQVPGVVAAYKPTITFDLSDVASRASNLHPLARHYARTRSTSVLAIDQVPGPATDAERAYVGELTAHGIDQHLWIPVPPDGRGLHVCGACRARDPFTVEEVDDAVSVQRLLSAIVAHARVVQQWRDRLLAATEDLPWDAPGSTSVGDGVALTPRECAVLDLCARGLTSQAIARRLRVSPRTVEKHLENAYRKLGVRERVSAVRRARIVGAIGAPESLRASR</sequence>
<dbReference type="RefSeq" id="WP_208289361.1">
    <property type="nucleotide sequence ID" value="NZ_CP074404.1"/>
</dbReference>
<evidence type="ECO:0000256" key="2">
    <source>
        <dbReference type="ARBA" id="ARBA00023125"/>
    </source>
</evidence>
<proteinExistence type="predicted"/>
<feature type="domain" description="HTH luxR-type" evidence="5">
    <location>
        <begin position="264"/>
        <end position="329"/>
    </location>
</feature>
<comment type="caution">
    <text evidence="6">The sequence shown here is derived from an EMBL/GenBank/DDBJ whole genome shotgun (WGS) entry which is preliminary data.</text>
</comment>
<keyword evidence="1" id="KW-0805">Transcription regulation</keyword>